<dbReference type="AlphaFoldDB" id="A0A7I7PBJ6"/>
<evidence type="ECO:0000313" key="3">
    <source>
        <dbReference type="Proteomes" id="UP000466894"/>
    </source>
</evidence>
<organism evidence="2 3">
    <name type="scientific">Mycobacterium noviomagense</name>
    <dbReference type="NCBI Taxonomy" id="459858"/>
    <lineage>
        <taxon>Bacteria</taxon>
        <taxon>Bacillati</taxon>
        <taxon>Actinomycetota</taxon>
        <taxon>Actinomycetes</taxon>
        <taxon>Mycobacteriales</taxon>
        <taxon>Mycobacteriaceae</taxon>
        <taxon>Mycobacterium</taxon>
    </lineage>
</organism>
<reference evidence="2 3" key="1">
    <citation type="journal article" date="2019" name="Emerg. Microbes Infect.">
        <title>Comprehensive subspecies identification of 175 nontuberculous mycobacteria species based on 7547 genomic profiles.</title>
        <authorList>
            <person name="Matsumoto Y."/>
            <person name="Kinjo T."/>
            <person name="Motooka D."/>
            <person name="Nabeya D."/>
            <person name="Jung N."/>
            <person name="Uechi K."/>
            <person name="Horii T."/>
            <person name="Iida T."/>
            <person name="Fujita J."/>
            <person name="Nakamura S."/>
        </authorList>
    </citation>
    <scope>NUCLEOTIDE SEQUENCE [LARGE SCALE GENOMIC DNA]</scope>
    <source>
        <strain evidence="2 3">JCM 16367</strain>
    </source>
</reference>
<sequence length="84" mass="8658">MLRGAAVAEILVTVSDDGTAVGVLEGNQHVAGGVVLVTVRGCAYVGLVLVWLVRRYAHGLPVRRNGNRAPGFVIGVRGGDHGKG</sequence>
<evidence type="ECO:0000256" key="1">
    <source>
        <dbReference type="SAM" id="Phobius"/>
    </source>
</evidence>
<protein>
    <submittedName>
        <fullName evidence="2">Uncharacterized protein</fullName>
    </submittedName>
</protein>
<dbReference type="EMBL" id="AP022583">
    <property type="protein sequence ID" value="BBY05980.1"/>
    <property type="molecule type" value="Genomic_DNA"/>
</dbReference>
<name>A0A7I7PBJ6_9MYCO</name>
<keyword evidence="1" id="KW-0472">Membrane</keyword>
<dbReference type="KEGG" id="mnv:MNVI_12980"/>
<accession>A0A7I7PBJ6</accession>
<proteinExistence type="predicted"/>
<feature type="transmembrane region" description="Helical" evidence="1">
    <location>
        <begin position="30"/>
        <end position="53"/>
    </location>
</feature>
<keyword evidence="1" id="KW-0812">Transmembrane</keyword>
<dbReference type="Proteomes" id="UP000466894">
    <property type="component" value="Chromosome"/>
</dbReference>
<gene>
    <name evidence="2" type="ORF">MNVI_12980</name>
</gene>
<evidence type="ECO:0000313" key="2">
    <source>
        <dbReference type="EMBL" id="BBY05980.1"/>
    </source>
</evidence>
<keyword evidence="1" id="KW-1133">Transmembrane helix</keyword>